<keyword evidence="3" id="KW-1185">Reference proteome</keyword>
<comment type="caution">
    <text evidence="2">The sequence shown here is derived from an EMBL/GenBank/DDBJ whole genome shotgun (WGS) entry which is preliminary data.</text>
</comment>
<organism evidence="2 3">
    <name type="scientific">Inquilinus ginsengisoli</name>
    <dbReference type="NCBI Taxonomy" id="363840"/>
    <lineage>
        <taxon>Bacteria</taxon>
        <taxon>Pseudomonadati</taxon>
        <taxon>Pseudomonadota</taxon>
        <taxon>Alphaproteobacteria</taxon>
        <taxon>Rhodospirillales</taxon>
        <taxon>Rhodospirillaceae</taxon>
        <taxon>Inquilinus</taxon>
    </lineage>
</organism>
<dbReference type="InterPro" id="IPR001296">
    <property type="entry name" value="Glyco_trans_1"/>
</dbReference>
<evidence type="ECO:0000313" key="3">
    <source>
        <dbReference type="Proteomes" id="UP001262410"/>
    </source>
</evidence>
<proteinExistence type="predicted"/>
<dbReference type="Proteomes" id="UP001262410">
    <property type="component" value="Unassembled WGS sequence"/>
</dbReference>
<sequence>MQSEPAGRGPTAPAGRGLTAIVVKGYPRLSETFIAQEILGLQQLGQRQLIVSLRHPTDTLVHELNRQITAPVLYLPEYLHDEPERVAAARDWARAQPGYAAAYAAFRRDLRRDPTPNRWRRFGQACVLARELPPETSWIYVHYLHTPASVGRYAALIRGLPWSVSAHAKDIWTTPEWELREKLAEARWAATCTAVNHSYLTGLAPETGRVSLVHHGLDFARFPDPIARPRRDGRDPADPVRLISVGRAVEKKGFDRLLDAFAALPAGLAWRWTHIGGGALLADLKAQAARLHLADRIEWRGALTQDSVLAALLDSDLFVLTARIAEDGDRDGLPNVLMEAQATGLCCLASAVSAIPELIRDRETGVLVPPDDVPAAADALAGLIADPARRARLGAAGAARVRRDFGFAIGLAKLARRFGLPAPAAASG</sequence>
<reference evidence="2 3" key="1">
    <citation type="submission" date="2023-07" db="EMBL/GenBank/DDBJ databases">
        <title>Sorghum-associated microbial communities from plants grown in Nebraska, USA.</title>
        <authorList>
            <person name="Schachtman D."/>
        </authorList>
    </citation>
    <scope>NUCLEOTIDE SEQUENCE [LARGE SCALE GENOMIC DNA]</scope>
    <source>
        <strain evidence="2 3">584</strain>
    </source>
</reference>
<dbReference type="Pfam" id="PF00534">
    <property type="entry name" value="Glycos_transf_1"/>
    <property type="match status" value="1"/>
</dbReference>
<dbReference type="SUPFAM" id="SSF53756">
    <property type="entry name" value="UDP-Glycosyltransferase/glycogen phosphorylase"/>
    <property type="match status" value="1"/>
</dbReference>
<dbReference type="Gene3D" id="3.40.50.2000">
    <property type="entry name" value="Glycogen Phosphorylase B"/>
    <property type="match status" value="2"/>
</dbReference>
<dbReference type="PANTHER" id="PTHR12526">
    <property type="entry name" value="GLYCOSYLTRANSFERASE"/>
    <property type="match status" value="1"/>
</dbReference>
<gene>
    <name evidence="2" type="ORF">E9232_006181</name>
</gene>
<protein>
    <submittedName>
        <fullName evidence="2">Glycosyltransferase involved in cell wall biosynthesis</fullName>
    </submittedName>
</protein>
<dbReference type="EMBL" id="JAVDPW010000013">
    <property type="protein sequence ID" value="MDR6293630.1"/>
    <property type="molecule type" value="Genomic_DNA"/>
</dbReference>
<evidence type="ECO:0000259" key="1">
    <source>
        <dbReference type="Pfam" id="PF00534"/>
    </source>
</evidence>
<dbReference type="RefSeq" id="WP_309800764.1">
    <property type="nucleotide sequence ID" value="NZ_JAVDPW010000013.1"/>
</dbReference>
<feature type="domain" description="Glycosyl transferase family 1" evidence="1">
    <location>
        <begin position="235"/>
        <end position="398"/>
    </location>
</feature>
<dbReference type="PANTHER" id="PTHR12526:SF636">
    <property type="entry name" value="BLL3647 PROTEIN"/>
    <property type="match status" value="1"/>
</dbReference>
<name>A0ABU1JYC9_9PROT</name>
<accession>A0ABU1JYC9</accession>
<evidence type="ECO:0000313" key="2">
    <source>
        <dbReference type="EMBL" id="MDR6293630.1"/>
    </source>
</evidence>
<dbReference type="CDD" id="cd03801">
    <property type="entry name" value="GT4_PimA-like"/>
    <property type="match status" value="1"/>
</dbReference>